<keyword evidence="2" id="KW-0472">Membrane</keyword>
<evidence type="ECO:0000256" key="2">
    <source>
        <dbReference type="SAM" id="Phobius"/>
    </source>
</evidence>
<feature type="transmembrane region" description="Helical" evidence="2">
    <location>
        <begin position="496"/>
        <end position="516"/>
    </location>
</feature>
<protein>
    <recommendedName>
        <fullName evidence="6">Gram-positive cocci surface proteins LPxTG domain-containing protein</fullName>
    </recommendedName>
</protein>
<reference evidence="4" key="2">
    <citation type="submission" date="2020-09" db="EMBL/GenBank/DDBJ databases">
        <authorList>
            <person name="Yu Y."/>
        </authorList>
    </citation>
    <scope>NUCLEOTIDE SEQUENCE</scope>
    <source>
        <strain evidence="4">KCTC 49039</strain>
    </source>
</reference>
<evidence type="ECO:0000256" key="3">
    <source>
        <dbReference type="SAM" id="SignalP"/>
    </source>
</evidence>
<evidence type="ECO:0008006" key="6">
    <source>
        <dbReference type="Google" id="ProtNLM"/>
    </source>
</evidence>
<evidence type="ECO:0000313" key="5">
    <source>
        <dbReference type="Proteomes" id="UP000610846"/>
    </source>
</evidence>
<sequence length="522" mass="54764">MKRLLASAVTAALALGGIAVATAAPASAHTPRITADCDSIDVDLTSYAPGENQISVTIDGETVDETFDRELMTSYRLEPPTTSHEWSVDVVAWDDPDGSRGYGAHVTGTSQPCDTDLPDDARVQVGVYVYPKLDSTQPASWENSGLQGIVTSEQITLPPHPEQKKWLVAPLDLDEVRAVARTIDADVTTAELCTEWGIQQDLVGRATNDYQLPAVIERATNTGIFPEGYLLGDDHQDVGALLPQGACDTTPVQESVVPAPPTVSQTCESDDVAMTLPTTDGIAYAAQGGIVTATPLEGYTFGSDLGGYTSSDDGTSATLALADVALEVADCDLVPGEIQAVCESDVPYLGYGVSLPEGYTTADETPLTITFVAPEGEDDYVVTDQPLTGSILWPGASDVEPRQWPGWMQTDDGSYVETDGNYAWTRTGATVLFEVNPSYSTIVEYPEATSTCANPPVTEAELVSDDDTTTDGAPGGSTEVDAETTGPALASTGATVAGAAGLALLLVGGGVLVFWLRRRVQA</sequence>
<comment type="caution">
    <text evidence="4">The sequence shown here is derived from an EMBL/GenBank/DDBJ whole genome shotgun (WGS) entry which is preliminary data.</text>
</comment>
<proteinExistence type="predicted"/>
<feature type="region of interest" description="Disordered" evidence="1">
    <location>
        <begin position="464"/>
        <end position="484"/>
    </location>
</feature>
<keyword evidence="5" id="KW-1185">Reference proteome</keyword>
<reference evidence="4" key="1">
    <citation type="journal article" date="2018" name="Curr. Microbiol.">
        <title>Cellulosimicrobium arenosum sp. nov., Isolated from Marine Sediment Sand.</title>
        <authorList>
            <person name="Oh M."/>
            <person name="Kim J.H."/>
            <person name="Yoon J.H."/>
            <person name="Schumann P."/>
            <person name="Kim W."/>
        </authorList>
    </citation>
    <scope>NUCLEOTIDE SEQUENCE</scope>
    <source>
        <strain evidence="4">KCTC 49039</strain>
    </source>
</reference>
<dbReference type="EMBL" id="JACYHB010000011">
    <property type="protein sequence ID" value="MBD8079990.1"/>
    <property type="molecule type" value="Genomic_DNA"/>
</dbReference>
<keyword evidence="2" id="KW-1133">Transmembrane helix</keyword>
<keyword evidence="2" id="KW-0812">Transmembrane</keyword>
<evidence type="ECO:0000313" key="4">
    <source>
        <dbReference type="EMBL" id="MBD8079990.1"/>
    </source>
</evidence>
<accession>A0A927J182</accession>
<gene>
    <name evidence="4" type="ORF">IF651_13085</name>
</gene>
<feature type="signal peptide" evidence="3">
    <location>
        <begin position="1"/>
        <end position="23"/>
    </location>
</feature>
<dbReference type="Proteomes" id="UP000610846">
    <property type="component" value="Unassembled WGS sequence"/>
</dbReference>
<dbReference type="AlphaFoldDB" id="A0A927J182"/>
<keyword evidence="3" id="KW-0732">Signal</keyword>
<feature type="chain" id="PRO_5039006939" description="Gram-positive cocci surface proteins LPxTG domain-containing protein" evidence="3">
    <location>
        <begin position="24"/>
        <end position="522"/>
    </location>
</feature>
<name>A0A927J182_9MICO</name>
<organism evidence="4 5">
    <name type="scientific">Cellulosimicrobium arenosum</name>
    <dbReference type="NCBI Taxonomy" id="2708133"/>
    <lineage>
        <taxon>Bacteria</taxon>
        <taxon>Bacillati</taxon>
        <taxon>Actinomycetota</taxon>
        <taxon>Actinomycetes</taxon>
        <taxon>Micrococcales</taxon>
        <taxon>Promicromonosporaceae</taxon>
        <taxon>Cellulosimicrobium</taxon>
    </lineage>
</organism>
<evidence type="ECO:0000256" key="1">
    <source>
        <dbReference type="SAM" id="MobiDB-lite"/>
    </source>
</evidence>